<gene>
    <name evidence="2" type="ORF">MTP16_05665</name>
</gene>
<feature type="transmembrane region" description="Helical" evidence="1">
    <location>
        <begin position="78"/>
        <end position="98"/>
    </location>
</feature>
<accession>A0ABY4B7H8</accession>
<dbReference type="RefSeq" id="WP_243516658.1">
    <property type="nucleotide sequence ID" value="NZ_CP094534.1"/>
</dbReference>
<evidence type="ECO:0000313" key="3">
    <source>
        <dbReference type="Proteomes" id="UP000831390"/>
    </source>
</evidence>
<organism evidence="2 3">
    <name type="scientific">Hymenobacter monticola</name>
    <dbReference type="NCBI Taxonomy" id="1705399"/>
    <lineage>
        <taxon>Bacteria</taxon>
        <taxon>Pseudomonadati</taxon>
        <taxon>Bacteroidota</taxon>
        <taxon>Cytophagia</taxon>
        <taxon>Cytophagales</taxon>
        <taxon>Hymenobacteraceae</taxon>
        <taxon>Hymenobacter</taxon>
    </lineage>
</organism>
<evidence type="ECO:0000256" key="1">
    <source>
        <dbReference type="SAM" id="Phobius"/>
    </source>
</evidence>
<keyword evidence="1" id="KW-0472">Membrane</keyword>
<feature type="transmembrane region" description="Helical" evidence="1">
    <location>
        <begin position="24"/>
        <end position="44"/>
    </location>
</feature>
<evidence type="ECO:0000313" key="2">
    <source>
        <dbReference type="EMBL" id="UOE35135.1"/>
    </source>
</evidence>
<reference evidence="2 3" key="1">
    <citation type="submission" date="2022-03" db="EMBL/GenBank/DDBJ databases">
        <title>Hymenobactersp. isolated from the air.</title>
        <authorList>
            <person name="Won M."/>
            <person name="Kwon S.-W."/>
        </authorList>
    </citation>
    <scope>NUCLEOTIDE SEQUENCE [LARGE SCALE GENOMIC DNA]</scope>
    <source>
        <strain evidence="2 3">KACC 22596</strain>
    </source>
</reference>
<protein>
    <submittedName>
        <fullName evidence="2">Uncharacterized protein</fullName>
    </submittedName>
</protein>
<keyword evidence="1" id="KW-1133">Transmembrane helix</keyword>
<proteinExistence type="predicted"/>
<feature type="transmembrane region" description="Helical" evidence="1">
    <location>
        <begin position="110"/>
        <end position="128"/>
    </location>
</feature>
<sequence length="130" mass="14767">MREAVSYYWSSLDWLAAKWHKLAYGLRFAVFFGLALGFHCYWFAEAQRMVNRMKPPNISGENGFEAAYIPAYADHSVAYGWATLVVGWLLIGLCLWYAKRQNLRAESNGMLVASLLATPIELFAGLFFSL</sequence>
<dbReference type="EMBL" id="CP094534">
    <property type="protein sequence ID" value="UOE35135.1"/>
    <property type="molecule type" value="Genomic_DNA"/>
</dbReference>
<keyword evidence="1" id="KW-0812">Transmembrane</keyword>
<dbReference type="Proteomes" id="UP000831390">
    <property type="component" value="Chromosome"/>
</dbReference>
<name>A0ABY4B7H8_9BACT</name>
<keyword evidence="3" id="KW-1185">Reference proteome</keyword>